<keyword evidence="6 18" id="KW-0812">Transmembrane</keyword>
<reference evidence="19" key="1">
    <citation type="submission" date="2021-01" db="EMBL/GenBank/DDBJ databases">
        <authorList>
            <person name="Zahm M."/>
            <person name="Roques C."/>
            <person name="Cabau C."/>
            <person name="Klopp C."/>
            <person name="Donnadieu C."/>
            <person name="Jouanno E."/>
            <person name="Lampietro C."/>
            <person name="Louis A."/>
            <person name="Herpin A."/>
            <person name="Echchiki A."/>
            <person name="Berthelot C."/>
            <person name="Parey E."/>
            <person name="Roest-Crollius H."/>
            <person name="Braasch I."/>
            <person name="Postlethwait J."/>
            <person name="Bobe J."/>
            <person name="Montfort J."/>
            <person name="Bouchez O."/>
            <person name="Begum T."/>
            <person name="Mejri S."/>
            <person name="Adams A."/>
            <person name="Chen W.-J."/>
            <person name="Guiguen Y."/>
        </authorList>
    </citation>
    <scope>NUCLEOTIDE SEQUENCE</scope>
    <source>
        <strain evidence="19">YG-15Mar2019-1</strain>
        <tissue evidence="19">Brain</tissue>
    </source>
</reference>
<evidence type="ECO:0000313" key="20">
    <source>
        <dbReference type="Proteomes" id="UP001046870"/>
    </source>
</evidence>
<comment type="catalytic activity">
    <reaction evidence="13">
        <text>a beta-D-galactosyl-(1-&gt;3)-N-acetyl-alpha-D-galactosaminyl derivative + CMP-N-acetyl-beta-neuraminate = a beta-D-galactosyl-(1-&gt;3)-[N-acetyl-alpha-neuraminyl-(2-&gt;6)]-N-acetyl-alpha-D-galactosaminyl derivative + CMP + H(+)</text>
        <dbReference type="Rhea" id="RHEA:11136"/>
        <dbReference type="ChEBI" id="CHEBI:15378"/>
        <dbReference type="ChEBI" id="CHEBI:57812"/>
        <dbReference type="ChEBI" id="CHEBI:60377"/>
        <dbReference type="ChEBI" id="CHEBI:133470"/>
        <dbReference type="ChEBI" id="CHEBI:140764"/>
        <dbReference type="EC" id="2.4.3.3"/>
    </reaction>
    <physiologicalReaction direction="left-to-right" evidence="13">
        <dbReference type="Rhea" id="RHEA:11137"/>
    </physiologicalReaction>
</comment>
<keyword evidence="5" id="KW-0808">Transferase</keyword>
<dbReference type="EMBL" id="JAFDVH010000001">
    <property type="protein sequence ID" value="KAG7491766.1"/>
    <property type="molecule type" value="Genomic_DNA"/>
</dbReference>
<evidence type="ECO:0000256" key="7">
    <source>
        <dbReference type="ARBA" id="ARBA00022968"/>
    </source>
</evidence>
<dbReference type="PANTHER" id="PTHR45941:SF1">
    <property type="entry name" value="ALPHA-N-ACETYLGALACTOSAMINIDE ALPHA-2,6-SIALYLTRANSFERASE 1"/>
    <property type="match status" value="1"/>
</dbReference>
<name>A0A9D3QHK4_MEGAT</name>
<feature type="transmembrane region" description="Helical" evidence="18">
    <location>
        <begin position="12"/>
        <end position="34"/>
    </location>
</feature>
<evidence type="ECO:0000256" key="12">
    <source>
        <dbReference type="ARBA" id="ARBA00023180"/>
    </source>
</evidence>
<evidence type="ECO:0000256" key="6">
    <source>
        <dbReference type="ARBA" id="ARBA00022692"/>
    </source>
</evidence>
<comment type="pathway">
    <text evidence="2">Protein modification; protein glycosylation.</text>
</comment>
<evidence type="ECO:0000256" key="17">
    <source>
        <dbReference type="SAM" id="MobiDB-lite"/>
    </source>
</evidence>
<dbReference type="EC" id="2.4.3.3" evidence="14"/>
<evidence type="ECO:0000256" key="16">
    <source>
        <dbReference type="ARBA" id="ARBA00052285"/>
    </source>
</evidence>
<accession>A0A9D3QHK4</accession>
<keyword evidence="11" id="KW-1015">Disulfide bond</keyword>
<dbReference type="PANTHER" id="PTHR45941">
    <property type="entry name" value="ALPHA-N-ACETYLGALACTOSAMINIDE ALPHA-2,6-SIALYLTRANSFERASE 2-LIKE-RELATED"/>
    <property type="match status" value="1"/>
</dbReference>
<evidence type="ECO:0000256" key="10">
    <source>
        <dbReference type="ARBA" id="ARBA00023136"/>
    </source>
</evidence>
<evidence type="ECO:0000256" key="13">
    <source>
        <dbReference type="ARBA" id="ARBA00036348"/>
    </source>
</evidence>
<evidence type="ECO:0000256" key="8">
    <source>
        <dbReference type="ARBA" id="ARBA00022989"/>
    </source>
</evidence>
<keyword evidence="9" id="KW-0333">Golgi apparatus</keyword>
<feature type="compositionally biased region" description="Polar residues" evidence="17">
    <location>
        <begin position="114"/>
        <end position="130"/>
    </location>
</feature>
<feature type="region of interest" description="Disordered" evidence="17">
    <location>
        <begin position="114"/>
        <end position="145"/>
    </location>
</feature>
<dbReference type="OrthoDB" id="10264956at2759"/>
<keyword evidence="7" id="KW-0735">Signal-anchor</keyword>
<proteinExistence type="inferred from homology"/>
<evidence type="ECO:0000256" key="9">
    <source>
        <dbReference type="ARBA" id="ARBA00023034"/>
    </source>
</evidence>
<evidence type="ECO:0000256" key="11">
    <source>
        <dbReference type="ARBA" id="ARBA00023157"/>
    </source>
</evidence>
<evidence type="ECO:0000313" key="19">
    <source>
        <dbReference type="EMBL" id="KAG7491766.1"/>
    </source>
</evidence>
<dbReference type="Pfam" id="PF00777">
    <property type="entry name" value="Glyco_transf_29"/>
    <property type="match status" value="1"/>
</dbReference>
<gene>
    <name evidence="19" type="ORF">MATL_G00007040</name>
</gene>
<dbReference type="InterPro" id="IPR038578">
    <property type="entry name" value="GT29-like_sf"/>
</dbReference>
<dbReference type="InterPro" id="IPR001675">
    <property type="entry name" value="Glyco_trans_29"/>
</dbReference>
<dbReference type="GO" id="GO:0000139">
    <property type="term" value="C:Golgi membrane"/>
    <property type="evidence" value="ECO:0007669"/>
    <property type="project" value="UniProtKB-SubCell"/>
</dbReference>
<evidence type="ECO:0000256" key="4">
    <source>
        <dbReference type="ARBA" id="ARBA00022676"/>
    </source>
</evidence>
<evidence type="ECO:0000256" key="5">
    <source>
        <dbReference type="ARBA" id="ARBA00022679"/>
    </source>
</evidence>
<dbReference type="GO" id="GO:0009312">
    <property type="term" value="P:oligosaccharide biosynthetic process"/>
    <property type="evidence" value="ECO:0007669"/>
    <property type="project" value="TreeGrafter"/>
</dbReference>
<keyword evidence="10 18" id="KW-0472">Membrane</keyword>
<keyword evidence="8 18" id="KW-1133">Transmembrane helix</keyword>
<comment type="caution">
    <text evidence="19">The sequence shown here is derived from an EMBL/GenBank/DDBJ whole genome shotgun (WGS) entry which is preliminary data.</text>
</comment>
<comment type="similarity">
    <text evidence="3">Belongs to the glycosyltransferase 29 family.</text>
</comment>
<comment type="catalytic activity">
    <reaction evidence="16">
        <text>a 3-O-[N-acetyl-alpha-D-galactosaminyl]-L-threonyl-[protein] + CMP-N-acetyl-beta-neuraminate = a 3-O-[N-acetyl-alpha-neuraminosyl-(2-&gt;6)-N-acetyl-alpha-D-galactosaminyl]-L-threonyl-[protein] + CMP + H(+)</text>
        <dbReference type="Rhea" id="RHEA:81643"/>
        <dbReference type="Rhea" id="RHEA-COMP:11689"/>
        <dbReference type="Rhea" id="RHEA-COMP:19720"/>
        <dbReference type="ChEBI" id="CHEBI:15378"/>
        <dbReference type="ChEBI" id="CHEBI:57812"/>
        <dbReference type="ChEBI" id="CHEBI:60377"/>
        <dbReference type="ChEBI" id="CHEBI:87075"/>
        <dbReference type="ChEBI" id="CHEBI:231970"/>
    </reaction>
    <physiologicalReaction direction="left-to-right" evidence="16">
        <dbReference type="Rhea" id="RHEA:81644"/>
    </physiologicalReaction>
</comment>
<dbReference type="AlphaFoldDB" id="A0A9D3QHK4"/>
<protein>
    <recommendedName>
        <fullName evidence="14">alpha-N-acetylgalactosaminide alpha-2,6-sialyltransferase</fullName>
        <ecNumber evidence="14">2.4.3.3</ecNumber>
    </recommendedName>
</protein>
<keyword evidence="12" id="KW-0325">Glycoprotein</keyword>
<evidence type="ECO:0000256" key="14">
    <source>
        <dbReference type="ARBA" id="ARBA00039109"/>
    </source>
</evidence>
<keyword evidence="4" id="KW-0328">Glycosyltransferase</keyword>
<dbReference type="GO" id="GO:0001665">
    <property type="term" value="F:alpha-N-acetylgalactosaminide alpha-2,6-sialyltransferase activity"/>
    <property type="evidence" value="ECO:0007669"/>
    <property type="project" value="UniProtKB-EC"/>
</dbReference>
<evidence type="ECO:0000256" key="1">
    <source>
        <dbReference type="ARBA" id="ARBA00004323"/>
    </source>
</evidence>
<organism evidence="19 20">
    <name type="scientific">Megalops atlanticus</name>
    <name type="common">Tarpon</name>
    <name type="synonym">Clupea gigantea</name>
    <dbReference type="NCBI Taxonomy" id="7932"/>
    <lineage>
        <taxon>Eukaryota</taxon>
        <taxon>Metazoa</taxon>
        <taxon>Chordata</taxon>
        <taxon>Craniata</taxon>
        <taxon>Vertebrata</taxon>
        <taxon>Euteleostomi</taxon>
        <taxon>Actinopterygii</taxon>
        <taxon>Neopterygii</taxon>
        <taxon>Teleostei</taxon>
        <taxon>Elopiformes</taxon>
        <taxon>Megalopidae</taxon>
        <taxon>Megalops</taxon>
    </lineage>
</organism>
<evidence type="ECO:0000256" key="3">
    <source>
        <dbReference type="ARBA" id="ARBA00006003"/>
    </source>
</evidence>
<dbReference type="Proteomes" id="UP001046870">
    <property type="component" value="Chromosome 1"/>
</dbReference>
<dbReference type="Gene3D" id="3.90.1480.20">
    <property type="entry name" value="Glycosyl transferase family 29"/>
    <property type="match status" value="1"/>
</dbReference>
<sequence>MTSRSTRKILPLLAILVCVLLYGFLWGHLSLLHIRKHLAQGMMSLPFHVHWRQGGFVDQEVLWKKKSFERERNINTTLRLGTDTILTSKDNVTRKITNGKGISGILENKITEATQKGSKPQDSIQTSLKSKISEENTKAKSGATKTDLKAEITPLPVMHKKDFKKLPVWDFENVYLRDTQPRQTTCETSLRNSEDPQFKKAFIPDIQLFMHREHLNITEWNRLSHFNNPFGFMGYNYTEVKQAVDLIPKLKDYQLLPVPTADKQGCIRCAVVATGGILNGSRMGKEIDSHDYVFRMNGAVIKGYEEDVGNKTSVYVHTAYSLVSSHYELKKYGFNKIPTDKGIKYVLIPEGLRDFRFLEGLLQKKVVSRGEYQSHRPWQYYAGQFDVNRFYVLHPDFLRYVRNSFLWSSTLAGPYWHMCRPTNGAFTMFLALHTCDIVDAYGFITADHPKYSNYYYERFRKTKVIFYGNHDYGLEIKTWKKLHDANIIRLYQREEDTQKTGKMIKI</sequence>
<evidence type="ECO:0000256" key="18">
    <source>
        <dbReference type="SAM" id="Phobius"/>
    </source>
</evidence>
<comment type="subcellular location">
    <subcellularLocation>
        <location evidence="1">Golgi apparatus membrane</location>
        <topology evidence="1">Single-pass type II membrane protein</topology>
    </subcellularLocation>
</comment>
<evidence type="ECO:0000256" key="15">
    <source>
        <dbReference type="ARBA" id="ARBA00050664"/>
    </source>
</evidence>
<keyword evidence="20" id="KW-1185">Reference proteome</keyword>
<evidence type="ECO:0000256" key="2">
    <source>
        <dbReference type="ARBA" id="ARBA00004922"/>
    </source>
</evidence>
<comment type="catalytic activity">
    <reaction evidence="15">
        <text>a 3-O-[N-acetyl-alpha-neuraminyl-(2-&gt;3)-beta-D-galactosyl-(1-&gt;3)-N-acetyl-alpha-D-galactosaminyl]-L-threonyl-[protein] + CMP-N-acetyl-beta-neuraminate = a 3-O-{alpha-Neu5Ac-(2-&gt;3)-beta-D-Gal-(1-&gt;3)-[alpha-Neu5Ac-(2-&gt;6)]-alpha-D-GalNAc}-L-threonyl-[protein] + CMP + H(+)</text>
        <dbReference type="Rhea" id="RHEA:81659"/>
        <dbReference type="Rhea" id="RHEA-COMP:14417"/>
        <dbReference type="Rhea" id="RHEA-COMP:16763"/>
        <dbReference type="ChEBI" id="CHEBI:15378"/>
        <dbReference type="ChEBI" id="CHEBI:57812"/>
        <dbReference type="ChEBI" id="CHEBI:60377"/>
        <dbReference type="ChEBI" id="CHEBI:139598"/>
        <dbReference type="ChEBI" id="CHEBI:156398"/>
    </reaction>
    <physiologicalReaction direction="left-to-right" evidence="15">
        <dbReference type="Rhea" id="RHEA:81660"/>
    </physiologicalReaction>
</comment>